<organism evidence="1 2">
    <name type="scientific">Limnobaculum allomyrinae</name>
    <dbReference type="NCBI Taxonomy" id="2791986"/>
    <lineage>
        <taxon>Bacteria</taxon>
        <taxon>Pseudomonadati</taxon>
        <taxon>Pseudomonadota</taxon>
        <taxon>Gammaproteobacteria</taxon>
        <taxon>Enterobacterales</taxon>
        <taxon>Budviciaceae</taxon>
        <taxon>Limnobaculum</taxon>
    </lineage>
</organism>
<accession>A0ABS1ILK9</accession>
<dbReference type="RefSeq" id="WP_218465559.1">
    <property type="nucleotide sequence ID" value="NZ_JADRCR010000001.1"/>
</dbReference>
<protein>
    <submittedName>
        <fullName evidence="1">Uncharacterized protein</fullName>
    </submittedName>
</protein>
<name>A0ABS1ILK9_9GAMM</name>
<keyword evidence="2" id="KW-1185">Reference proteome</keyword>
<gene>
    <name evidence="1" type="ORF">I2494_02575</name>
</gene>
<dbReference type="Proteomes" id="UP001296921">
    <property type="component" value="Unassembled WGS sequence"/>
</dbReference>
<dbReference type="EMBL" id="JADRCR010000001">
    <property type="protein sequence ID" value="MBK5142618.1"/>
    <property type="molecule type" value="Genomic_DNA"/>
</dbReference>
<proteinExistence type="predicted"/>
<sequence>MFIPTLCPAGKPSVLSFRARRVWIPWGSYETPCGPAQTLFKQACLFVVGLRQVDPSGQRFALPRRAGVSL</sequence>
<reference evidence="1 2" key="1">
    <citation type="submission" date="2020-11" db="EMBL/GenBank/DDBJ databases">
        <title>Insectihabitans protaetiae gen. nov. sp. nov. and Insectihabitans allomyrinae sp. nov., isolated from larvae of Protaetia brevitarsis seulensis and Allomyrina dichotoma, respectively.</title>
        <authorList>
            <person name="Lee S.D."/>
            <person name="Byeon Y.-S."/>
            <person name="Kim S.-M."/>
            <person name="Yang H.L."/>
            <person name="Kim I.S."/>
        </authorList>
    </citation>
    <scope>NUCLEOTIDE SEQUENCE [LARGE SCALE GENOMIC DNA]</scope>
    <source>
        <strain evidence="1 2">BWR-B9</strain>
    </source>
</reference>
<comment type="caution">
    <text evidence="1">The sequence shown here is derived from an EMBL/GenBank/DDBJ whole genome shotgun (WGS) entry which is preliminary data.</text>
</comment>
<evidence type="ECO:0000313" key="1">
    <source>
        <dbReference type="EMBL" id="MBK5142618.1"/>
    </source>
</evidence>
<evidence type="ECO:0000313" key="2">
    <source>
        <dbReference type="Proteomes" id="UP001296921"/>
    </source>
</evidence>